<sequence>MNLKSTFLLVGFLLLSSVLAFAQTTRTISGYVREKGSKELLIGVNVLLADGSAGTSTNTYGFYSLTLNYSDSITLIYSFVGYEKQIKTILLNKNYEIDLELESQNILNEVVVSAKAEESKVSESVQMSKIDVPISQIKKLPTLLGEKDVLRVLQLMPGVQKGSEGQSGIYVRGGGPDQNLIILDDAVVYNASHLFGFFSTFNGDALKSVELIKGGFPARYGGRLSSVIELNMKDGNKEKLSGEGGIGLISSRLVLEGPLRLNKNKPAKSSFIISGRRTYLDQVAKPIIAAQNKNSESKETAGYYFYDLNAKFNYEFSSKDKVYLSAYFGQDKFAINSKSEETEASNGINWGNATATLRWNHQFSPRLFANTSLIRSNYDFNITGSQNTLKTQTTEAYSYFLQYTSGIKDLGLKYDLDFFMNQFHTFKTGFQITSHTFTPSATVLQEATQNLNVNNVSKIKSIESGIYVEDTYVPNPKLKVNLGLRVSNFNTKSKHYIRPETRIAVAQKLSPTLAIKASFAQMNQYLHLLSNTGLGLPTDLWVPTTDSIAPQRSQQVAIGVAKDIARFPGISVTIEAYHKKMDQIINYKEGASFLGIGGQTNFTQENNWEDKVTSGSGVSNGIEFMIQKKTGRLSGWIGYTLSKTEWLFAELNFGRKFYPKYDRRHDASVVAIYELNPRITFSGTWVYGTGNALTIPLTQYTAYSSNINKNSANPDGLRGFDVNEYGQKNSFRAEPYNRLDLGIQFHKKLKRHERTWDLSIYNAYSRKNPFFYTIGSANETAFFGGFQGINTQDSKIVLKRYSLFPIIPSLTYSFKF</sequence>
<evidence type="ECO:0000256" key="1">
    <source>
        <dbReference type="ARBA" id="ARBA00004571"/>
    </source>
</evidence>
<dbReference type="InterPro" id="IPR037066">
    <property type="entry name" value="Plug_dom_sf"/>
</dbReference>
<dbReference type="Gene3D" id="2.170.130.10">
    <property type="entry name" value="TonB-dependent receptor, plug domain"/>
    <property type="match status" value="1"/>
</dbReference>
<dbReference type="Pfam" id="PF00593">
    <property type="entry name" value="TonB_dep_Rec_b-barrel"/>
    <property type="match status" value="1"/>
</dbReference>
<evidence type="ECO:0000259" key="14">
    <source>
        <dbReference type="Pfam" id="PF07715"/>
    </source>
</evidence>
<dbReference type="InterPro" id="IPR012910">
    <property type="entry name" value="Plug_dom"/>
</dbReference>
<feature type="signal peptide" evidence="12">
    <location>
        <begin position="1"/>
        <end position="22"/>
    </location>
</feature>
<keyword evidence="8 15" id="KW-0675">Receptor</keyword>
<evidence type="ECO:0000256" key="5">
    <source>
        <dbReference type="ARBA" id="ARBA00022729"/>
    </source>
</evidence>
<evidence type="ECO:0000256" key="3">
    <source>
        <dbReference type="ARBA" id="ARBA00022452"/>
    </source>
</evidence>
<evidence type="ECO:0000256" key="11">
    <source>
        <dbReference type="RuleBase" id="RU003357"/>
    </source>
</evidence>
<keyword evidence="6 11" id="KW-0798">TonB box</keyword>
<dbReference type="SUPFAM" id="SSF49464">
    <property type="entry name" value="Carboxypeptidase regulatory domain-like"/>
    <property type="match status" value="1"/>
</dbReference>
<dbReference type="Gene3D" id="2.40.170.20">
    <property type="entry name" value="TonB-dependent receptor, beta-barrel domain"/>
    <property type="match status" value="1"/>
</dbReference>
<protein>
    <submittedName>
        <fullName evidence="15">TonB-dependent receptor domain-containing protein</fullName>
    </submittedName>
</protein>
<evidence type="ECO:0000313" key="15">
    <source>
        <dbReference type="EMBL" id="MFC3809497.1"/>
    </source>
</evidence>
<dbReference type="Pfam" id="PF07715">
    <property type="entry name" value="Plug"/>
    <property type="match status" value="1"/>
</dbReference>
<name>A0ABV7YTZ2_9BACT</name>
<feature type="domain" description="TonB-dependent receptor-like beta-barrel" evidence="13">
    <location>
        <begin position="296"/>
        <end position="762"/>
    </location>
</feature>
<dbReference type="PANTHER" id="PTHR30069">
    <property type="entry name" value="TONB-DEPENDENT OUTER MEMBRANE RECEPTOR"/>
    <property type="match status" value="1"/>
</dbReference>
<dbReference type="InterPro" id="IPR036942">
    <property type="entry name" value="Beta-barrel_TonB_sf"/>
</dbReference>
<feature type="chain" id="PRO_5046791484" evidence="12">
    <location>
        <begin position="23"/>
        <end position="816"/>
    </location>
</feature>
<organism evidence="15 16">
    <name type="scientific">Lacihabitans lacunae</name>
    <dbReference type="NCBI Taxonomy" id="1028214"/>
    <lineage>
        <taxon>Bacteria</taxon>
        <taxon>Pseudomonadati</taxon>
        <taxon>Bacteroidota</taxon>
        <taxon>Cytophagia</taxon>
        <taxon>Cytophagales</taxon>
        <taxon>Leadbetterellaceae</taxon>
        <taxon>Lacihabitans</taxon>
    </lineage>
</organism>
<dbReference type="InterPro" id="IPR039426">
    <property type="entry name" value="TonB-dep_rcpt-like"/>
</dbReference>
<evidence type="ECO:0000256" key="10">
    <source>
        <dbReference type="PROSITE-ProRule" id="PRU01360"/>
    </source>
</evidence>
<keyword evidence="7 10" id="KW-0472">Membrane</keyword>
<keyword evidence="3 10" id="KW-1134">Transmembrane beta strand</keyword>
<dbReference type="Proteomes" id="UP001595616">
    <property type="component" value="Unassembled WGS sequence"/>
</dbReference>
<feature type="domain" description="TonB-dependent receptor plug" evidence="14">
    <location>
        <begin position="145"/>
        <end position="223"/>
    </location>
</feature>
<keyword evidence="4 10" id="KW-0812">Transmembrane</keyword>
<dbReference type="InterPro" id="IPR008969">
    <property type="entry name" value="CarboxyPept-like_regulatory"/>
</dbReference>
<dbReference type="RefSeq" id="WP_379834643.1">
    <property type="nucleotide sequence ID" value="NZ_JBHRYQ010000001.1"/>
</dbReference>
<evidence type="ECO:0000256" key="9">
    <source>
        <dbReference type="ARBA" id="ARBA00023237"/>
    </source>
</evidence>
<keyword evidence="16" id="KW-1185">Reference proteome</keyword>
<evidence type="ECO:0000256" key="6">
    <source>
        <dbReference type="ARBA" id="ARBA00023077"/>
    </source>
</evidence>
<keyword evidence="2 10" id="KW-0813">Transport</keyword>
<evidence type="ECO:0000256" key="4">
    <source>
        <dbReference type="ARBA" id="ARBA00022692"/>
    </source>
</evidence>
<evidence type="ECO:0000256" key="2">
    <source>
        <dbReference type="ARBA" id="ARBA00022448"/>
    </source>
</evidence>
<dbReference type="EMBL" id="JBHRYQ010000001">
    <property type="protein sequence ID" value="MFC3809497.1"/>
    <property type="molecule type" value="Genomic_DNA"/>
</dbReference>
<gene>
    <name evidence="15" type="ORF">ACFOOI_02430</name>
</gene>
<keyword evidence="5 12" id="KW-0732">Signal</keyword>
<dbReference type="InterPro" id="IPR000531">
    <property type="entry name" value="Beta-barrel_TonB"/>
</dbReference>
<dbReference type="Pfam" id="PF13715">
    <property type="entry name" value="CarbopepD_reg_2"/>
    <property type="match status" value="1"/>
</dbReference>
<comment type="similarity">
    <text evidence="10 11">Belongs to the TonB-dependent receptor family.</text>
</comment>
<evidence type="ECO:0000256" key="12">
    <source>
        <dbReference type="SAM" id="SignalP"/>
    </source>
</evidence>
<dbReference type="PANTHER" id="PTHR30069:SF29">
    <property type="entry name" value="HEMOGLOBIN AND HEMOGLOBIN-HAPTOGLOBIN-BINDING PROTEIN 1-RELATED"/>
    <property type="match status" value="1"/>
</dbReference>
<accession>A0ABV7YTZ2</accession>
<evidence type="ECO:0000259" key="13">
    <source>
        <dbReference type="Pfam" id="PF00593"/>
    </source>
</evidence>
<comment type="subcellular location">
    <subcellularLocation>
        <location evidence="1 10">Cell outer membrane</location>
        <topology evidence="1 10">Multi-pass membrane protein</topology>
    </subcellularLocation>
</comment>
<dbReference type="PROSITE" id="PS52016">
    <property type="entry name" value="TONB_DEPENDENT_REC_3"/>
    <property type="match status" value="1"/>
</dbReference>
<keyword evidence="9 10" id="KW-0998">Cell outer membrane</keyword>
<evidence type="ECO:0000313" key="16">
    <source>
        <dbReference type="Proteomes" id="UP001595616"/>
    </source>
</evidence>
<evidence type="ECO:0000256" key="7">
    <source>
        <dbReference type="ARBA" id="ARBA00023136"/>
    </source>
</evidence>
<comment type="caution">
    <text evidence="15">The sequence shown here is derived from an EMBL/GenBank/DDBJ whole genome shotgun (WGS) entry which is preliminary data.</text>
</comment>
<evidence type="ECO:0000256" key="8">
    <source>
        <dbReference type="ARBA" id="ARBA00023170"/>
    </source>
</evidence>
<reference evidence="16" key="1">
    <citation type="journal article" date="2019" name="Int. J. Syst. Evol. Microbiol.">
        <title>The Global Catalogue of Microorganisms (GCM) 10K type strain sequencing project: providing services to taxonomists for standard genome sequencing and annotation.</title>
        <authorList>
            <consortium name="The Broad Institute Genomics Platform"/>
            <consortium name="The Broad Institute Genome Sequencing Center for Infectious Disease"/>
            <person name="Wu L."/>
            <person name="Ma J."/>
        </authorList>
    </citation>
    <scope>NUCLEOTIDE SEQUENCE [LARGE SCALE GENOMIC DNA]</scope>
    <source>
        <strain evidence="16">CECT 7956</strain>
    </source>
</reference>
<proteinExistence type="inferred from homology"/>
<dbReference type="Gene3D" id="2.60.40.1120">
    <property type="entry name" value="Carboxypeptidase-like, regulatory domain"/>
    <property type="match status" value="1"/>
</dbReference>
<dbReference type="SUPFAM" id="SSF56935">
    <property type="entry name" value="Porins"/>
    <property type="match status" value="1"/>
</dbReference>